<organism evidence="2 3">
    <name type="scientific">Lachnellula suecica</name>
    <dbReference type="NCBI Taxonomy" id="602035"/>
    <lineage>
        <taxon>Eukaryota</taxon>
        <taxon>Fungi</taxon>
        <taxon>Dikarya</taxon>
        <taxon>Ascomycota</taxon>
        <taxon>Pezizomycotina</taxon>
        <taxon>Leotiomycetes</taxon>
        <taxon>Helotiales</taxon>
        <taxon>Lachnaceae</taxon>
        <taxon>Lachnellula</taxon>
    </lineage>
</organism>
<comment type="caution">
    <text evidence="2">The sequence shown here is derived from an EMBL/GenBank/DDBJ whole genome shotgun (WGS) entry which is preliminary data.</text>
</comment>
<dbReference type="EMBL" id="QGMK01002228">
    <property type="protein sequence ID" value="TVY59696.1"/>
    <property type="molecule type" value="Genomic_DNA"/>
</dbReference>
<evidence type="ECO:0000256" key="1">
    <source>
        <dbReference type="SAM" id="MobiDB-lite"/>
    </source>
</evidence>
<proteinExistence type="predicted"/>
<feature type="region of interest" description="Disordered" evidence="1">
    <location>
        <begin position="29"/>
        <end position="99"/>
    </location>
</feature>
<reference evidence="2 3" key="1">
    <citation type="submission" date="2018-05" db="EMBL/GenBank/DDBJ databases">
        <title>Genome sequencing and assembly of the regulated plant pathogen Lachnellula willkommii and related sister species for the development of diagnostic species identification markers.</title>
        <authorList>
            <person name="Giroux E."/>
            <person name="Bilodeau G."/>
        </authorList>
    </citation>
    <scope>NUCLEOTIDE SEQUENCE [LARGE SCALE GENOMIC DNA]</scope>
    <source>
        <strain evidence="2 3">CBS 268.59</strain>
    </source>
</reference>
<feature type="compositionally biased region" description="Low complexity" evidence="1">
    <location>
        <begin position="40"/>
        <end position="60"/>
    </location>
</feature>
<keyword evidence="3" id="KW-1185">Reference proteome</keyword>
<dbReference type="Proteomes" id="UP000469558">
    <property type="component" value="Unassembled WGS sequence"/>
</dbReference>
<dbReference type="OrthoDB" id="5370011at2759"/>
<sequence>MSTSAQEGPAVPPEKGRRLSLLVTRMKTVLKRSDGSKRLSFSSKPAAAATAAPSTAGPSTINPEQPTFAAPQEPIQTPSPVTTKPELPTGPHPQKVSRAEIDAERARKLGERFKVTLDPIPWPADMDAYRIEKPIRMRIHRSCHRCSVTFGSSKTCVSCQHVRCTKCPRYPPKGTATGTGEKTKTLLPGAIEPDDYWNLRDVVELRMPNPRGGQPLVRKKPMQRVRRTCCGCETMFTASVKVCGKCAHVRAKRKKYPDGYPGDAPSSNTALPVKYACHRCAKVFPPIPHPGSGLTQPVLKCVQCEHERCSECPRAPFVKVEPEPDPEVLRRVQAKLAALHVKAGSAAS</sequence>
<accession>A0A8T9BY98</accession>
<dbReference type="AlphaFoldDB" id="A0A8T9BY98"/>
<name>A0A8T9BY98_9HELO</name>
<gene>
    <name evidence="2" type="ORF">LSUE1_G009822</name>
</gene>
<evidence type="ECO:0000313" key="3">
    <source>
        <dbReference type="Proteomes" id="UP000469558"/>
    </source>
</evidence>
<protein>
    <submittedName>
        <fullName evidence="2">Uncharacterized protein</fullName>
    </submittedName>
</protein>
<feature type="region of interest" description="Disordered" evidence="1">
    <location>
        <begin position="1"/>
        <end position="20"/>
    </location>
</feature>
<evidence type="ECO:0000313" key="2">
    <source>
        <dbReference type="EMBL" id="TVY59696.1"/>
    </source>
</evidence>